<dbReference type="Proteomes" id="UP000824533">
    <property type="component" value="Linkage Group LG09"/>
</dbReference>
<name>A0ACC1D4N1_9NEOP</name>
<evidence type="ECO:0000313" key="1">
    <source>
        <dbReference type="EMBL" id="KAJ0178811.1"/>
    </source>
</evidence>
<evidence type="ECO:0000313" key="2">
    <source>
        <dbReference type="Proteomes" id="UP000824533"/>
    </source>
</evidence>
<sequence length="162" mass="18618">MPKVVKSAGREMILKVKELCEAEHKNHGVLIPIYNVRKRIAAMTENCNESYKNGATAASTSKVIVTPGKSRPHTKKFDLDGFDLCAIRQKIHRFYVVRKELPTLAKLRAALREDINIKGSITTLHRILQSIGFKYKRCQSKRKLLMERYDIKENNTHELTII</sequence>
<dbReference type="EMBL" id="CM034395">
    <property type="protein sequence ID" value="KAJ0178811.1"/>
    <property type="molecule type" value="Genomic_DNA"/>
</dbReference>
<comment type="caution">
    <text evidence="1">The sequence shown here is derived from an EMBL/GenBank/DDBJ whole genome shotgun (WGS) entry which is preliminary data.</text>
</comment>
<accession>A0ACC1D4N1</accession>
<protein>
    <submittedName>
        <fullName evidence="1">Uncharacterized protein</fullName>
    </submittedName>
</protein>
<reference evidence="1 2" key="1">
    <citation type="journal article" date="2021" name="Front. Genet.">
        <title>Chromosome-Level Genome Assembly Reveals Significant Gene Expansion in the Toll and IMD Signaling Pathways of Dendrolimus kikuchii.</title>
        <authorList>
            <person name="Zhou J."/>
            <person name="Wu P."/>
            <person name="Xiong Z."/>
            <person name="Liu N."/>
            <person name="Zhao N."/>
            <person name="Ji M."/>
            <person name="Qiu Y."/>
            <person name="Yang B."/>
        </authorList>
    </citation>
    <scope>NUCLEOTIDE SEQUENCE [LARGE SCALE GENOMIC DNA]</scope>
    <source>
        <strain evidence="1">Ann1</strain>
    </source>
</reference>
<gene>
    <name evidence="1" type="ORF">K1T71_005586</name>
</gene>
<organism evidence="1 2">
    <name type="scientific">Dendrolimus kikuchii</name>
    <dbReference type="NCBI Taxonomy" id="765133"/>
    <lineage>
        <taxon>Eukaryota</taxon>
        <taxon>Metazoa</taxon>
        <taxon>Ecdysozoa</taxon>
        <taxon>Arthropoda</taxon>
        <taxon>Hexapoda</taxon>
        <taxon>Insecta</taxon>
        <taxon>Pterygota</taxon>
        <taxon>Neoptera</taxon>
        <taxon>Endopterygota</taxon>
        <taxon>Lepidoptera</taxon>
        <taxon>Glossata</taxon>
        <taxon>Ditrysia</taxon>
        <taxon>Bombycoidea</taxon>
        <taxon>Lasiocampidae</taxon>
        <taxon>Dendrolimus</taxon>
    </lineage>
</organism>
<proteinExistence type="predicted"/>
<keyword evidence="2" id="KW-1185">Reference proteome</keyword>